<dbReference type="GO" id="GO:0004315">
    <property type="term" value="F:3-oxoacyl-[acyl-carrier-protein] synthase activity"/>
    <property type="evidence" value="ECO:0007669"/>
    <property type="project" value="InterPro"/>
</dbReference>
<dbReference type="Proteomes" id="UP000614350">
    <property type="component" value="Unassembled WGS sequence"/>
</dbReference>
<dbReference type="InterPro" id="IPR049900">
    <property type="entry name" value="PKS_mFAS_DH"/>
</dbReference>
<feature type="domain" description="Ketosynthase family 3 (KS3)" evidence="5">
    <location>
        <begin position="504"/>
        <end position="908"/>
    </location>
</feature>
<feature type="domain" description="PKS/mFAS DH" evidence="6">
    <location>
        <begin position="1344"/>
        <end position="1616"/>
    </location>
</feature>
<feature type="active site" description="Proton acceptor; for dehydratase activity" evidence="4">
    <location>
        <position position="1381"/>
    </location>
</feature>
<feature type="region of interest" description="C-terminal hotdog fold" evidence="4">
    <location>
        <begin position="1487"/>
        <end position="1616"/>
    </location>
</feature>
<dbReference type="Pfam" id="PF02801">
    <property type="entry name" value="Ketoacyl-synt_C"/>
    <property type="match status" value="2"/>
</dbReference>
<dbReference type="InterPro" id="IPR016035">
    <property type="entry name" value="Acyl_Trfase/lysoPLipase"/>
</dbReference>
<evidence type="ECO:0000259" key="5">
    <source>
        <dbReference type="PROSITE" id="PS52004"/>
    </source>
</evidence>
<evidence type="ECO:0000256" key="4">
    <source>
        <dbReference type="PROSITE-ProRule" id="PRU01363"/>
    </source>
</evidence>
<protein>
    <recommendedName>
        <fullName evidence="9">Fatty acid synthase</fullName>
    </recommendedName>
</protein>
<dbReference type="SUPFAM" id="SSF52151">
    <property type="entry name" value="FabD/lysophospholipase-like"/>
    <property type="match status" value="1"/>
</dbReference>
<dbReference type="PROSITE" id="PS52004">
    <property type="entry name" value="KS3_2"/>
    <property type="match status" value="2"/>
</dbReference>
<dbReference type="InterPro" id="IPR050091">
    <property type="entry name" value="PKS_NRPS_Biosynth_Enz"/>
</dbReference>
<proteinExistence type="predicted"/>
<organism evidence="7 8">
    <name type="scientific">Vespula vulgaris</name>
    <name type="common">Yellow jacket</name>
    <name type="synonym">Wasp</name>
    <dbReference type="NCBI Taxonomy" id="7454"/>
    <lineage>
        <taxon>Eukaryota</taxon>
        <taxon>Metazoa</taxon>
        <taxon>Ecdysozoa</taxon>
        <taxon>Arthropoda</taxon>
        <taxon>Hexapoda</taxon>
        <taxon>Insecta</taxon>
        <taxon>Pterygota</taxon>
        <taxon>Neoptera</taxon>
        <taxon>Endopterygota</taxon>
        <taxon>Hymenoptera</taxon>
        <taxon>Apocrita</taxon>
        <taxon>Aculeata</taxon>
        <taxon>Vespoidea</taxon>
        <taxon>Vespidae</taxon>
        <taxon>Vespinae</taxon>
        <taxon>Vespula</taxon>
    </lineage>
</organism>
<dbReference type="InterPro" id="IPR016039">
    <property type="entry name" value="Thiolase-like"/>
</dbReference>
<dbReference type="Gene3D" id="3.10.129.110">
    <property type="entry name" value="Polyketide synthase dehydratase"/>
    <property type="match status" value="1"/>
</dbReference>
<name>A0A834KDI4_VESVU</name>
<evidence type="ECO:0000313" key="7">
    <source>
        <dbReference type="EMBL" id="KAF7404758.1"/>
    </source>
</evidence>
<dbReference type="Pfam" id="PF16197">
    <property type="entry name" value="KAsynt_C_assoc"/>
    <property type="match status" value="2"/>
</dbReference>
<evidence type="ECO:0000313" key="8">
    <source>
        <dbReference type="Proteomes" id="UP000614350"/>
    </source>
</evidence>
<keyword evidence="3" id="KW-0808">Transferase</keyword>
<comment type="caution">
    <text evidence="7">The sequence shown here is derived from an EMBL/GenBank/DDBJ whole genome shotgun (WGS) entry which is preliminary data.</text>
</comment>
<keyword evidence="1" id="KW-0596">Phosphopantetheine</keyword>
<dbReference type="InterPro" id="IPR014043">
    <property type="entry name" value="Acyl_transferase_dom"/>
</dbReference>
<dbReference type="SUPFAM" id="SSF53901">
    <property type="entry name" value="Thiolase-like"/>
    <property type="match status" value="2"/>
</dbReference>
<evidence type="ECO:0000256" key="1">
    <source>
        <dbReference type="ARBA" id="ARBA00022450"/>
    </source>
</evidence>
<dbReference type="PROSITE" id="PS52019">
    <property type="entry name" value="PKS_MFAS_DH"/>
    <property type="match status" value="1"/>
</dbReference>
<evidence type="ECO:0008006" key="9">
    <source>
        <dbReference type="Google" id="ProtNLM"/>
    </source>
</evidence>
<dbReference type="Pfam" id="PF00698">
    <property type="entry name" value="Acyl_transf_1"/>
    <property type="match status" value="1"/>
</dbReference>
<evidence type="ECO:0000256" key="2">
    <source>
        <dbReference type="ARBA" id="ARBA00022553"/>
    </source>
</evidence>
<feature type="region of interest" description="N-terminal hotdog fold" evidence="4">
    <location>
        <begin position="1344"/>
        <end position="1470"/>
    </location>
</feature>
<dbReference type="Pfam" id="PF00109">
    <property type="entry name" value="ketoacyl-synt"/>
    <property type="match status" value="3"/>
</dbReference>
<dbReference type="Gene3D" id="3.40.47.10">
    <property type="match status" value="3"/>
</dbReference>
<evidence type="ECO:0000259" key="6">
    <source>
        <dbReference type="PROSITE" id="PS52019"/>
    </source>
</evidence>
<dbReference type="GO" id="GO:0004312">
    <property type="term" value="F:fatty acid synthase activity"/>
    <property type="evidence" value="ECO:0007669"/>
    <property type="project" value="TreeGrafter"/>
</dbReference>
<dbReference type="EMBL" id="JACSEA010000003">
    <property type="protein sequence ID" value="KAF7404758.1"/>
    <property type="molecule type" value="Genomic_DNA"/>
</dbReference>
<dbReference type="PANTHER" id="PTHR43775">
    <property type="entry name" value="FATTY ACID SYNTHASE"/>
    <property type="match status" value="1"/>
</dbReference>
<accession>A0A834KDI4</accession>
<dbReference type="InterPro" id="IPR042104">
    <property type="entry name" value="PKS_dehydratase_sf"/>
</dbReference>
<dbReference type="SMART" id="SM00825">
    <property type="entry name" value="PKS_KS"/>
    <property type="match status" value="2"/>
</dbReference>
<dbReference type="InterPro" id="IPR014031">
    <property type="entry name" value="Ketoacyl_synth_C"/>
</dbReference>
<dbReference type="InterPro" id="IPR001227">
    <property type="entry name" value="Ac_transferase_dom_sf"/>
</dbReference>
<dbReference type="PANTHER" id="PTHR43775:SF23">
    <property type="entry name" value="FATTY ACID SYNTHASE 3"/>
    <property type="match status" value="1"/>
</dbReference>
<dbReference type="InterPro" id="IPR018201">
    <property type="entry name" value="Ketoacyl_synth_AS"/>
</dbReference>
<dbReference type="InterPro" id="IPR020841">
    <property type="entry name" value="PKS_Beta-ketoAc_synthase_dom"/>
</dbReference>
<dbReference type="Gene3D" id="3.40.366.10">
    <property type="entry name" value="Malonyl-Coenzyme A Acyl Carrier Protein, domain 2"/>
    <property type="match status" value="1"/>
</dbReference>
<dbReference type="CDD" id="cd00833">
    <property type="entry name" value="PKS"/>
    <property type="match status" value="2"/>
</dbReference>
<dbReference type="InterPro" id="IPR014030">
    <property type="entry name" value="Ketoacyl_synth_N"/>
</dbReference>
<gene>
    <name evidence="7" type="ORF">HZH66_003664</name>
</gene>
<feature type="domain" description="Ketosynthase family 3 (KS3)" evidence="5">
    <location>
        <begin position="22"/>
        <end position="387"/>
    </location>
</feature>
<evidence type="ECO:0000256" key="3">
    <source>
        <dbReference type="ARBA" id="ARBA00022679"/>
    </source>
</evidence>
<dbReference type="GO" id="GO:0006633">
    <property type="term" value="P:fatty acid biosynthetic process"/>
    <property type="evidence" value="ECO:0007669"/>
    <property type="project" value="InterPro"/>
</dbReference>
<dbReference type="PROSITE" id="PS00606">
    <property type="entry name" value="KS3_1"/>
    <property type="match status" value="1"/>
</dbReference>
<keyword evidence="2" id="KW-0597">Phosphoprotein</keyword>
<feature type="active site" description="Proton donor; for dehydratase activity" evidence="4">
    <location>
        <position position="1536"/>
    </location>
</feature>
<reference evidence="7" key="1">
    <citation type="journal article" date="2020" name="G3 (Bethesda)">
        <title>High-Quality Assemblies for Three Invasive Social Wasps from the &lt;i&gt;Vespula&lt;/i&gt; Genus.</title>
        <authorList>
            <person name="Harrop T.W.R."/>
            <person name="Guhlin J."/>
            <person name="McLaughlin G.M."/>
            <person name="Permina E."/>
            <person name="Stockwell P."/>
            <person name="Gilligan J."/>
            <person name="Le Lec M.F."/>
            <person name="Gruber M.A.M."/>
            <person name="Quinn O."/>
            <person name="Lovegrove M."/>
            <person name="Duncan E.J."/>
            <person name="Remnant E.J."/>
            <person name="Van Eeckhoven J."/>
            <person name="Graham B."/>
            <person name="Knapp R.A."/>
            <person name="Langford K.W."/>
            <person name="Kronenberg Z."/>
            <person name="Press M.O."/>
            <person name="Eacker S.M."/>
            <person name="Wilson-Rankin E.E."/>
            <person name="Purcell J."/>
            <person name="Lester P.J."/>
            <person name="Dearden P.K."/>
        </authorList>
    </citation>
    <scope>NUCLEOTIDE SEQUENCE</scope>
    <source>
        <strain evidence="7">Marl-1</strain>
    </source>
</reference>
<dbReference type="SMART" id="SM00827">
    <property type="entry name" value="PKS_AT"/>
    <property type="match status" value="1"/>
</dbReference>
<dbReference type="Gene3D" id="3.30.70.3290">
    <property type="match status" value="2"/>
</dbReference>
<dbReference type="InterPro" id="IPR032821">
    <property type="entry name" value="PKS_assoc"/>
</dbReference>
<keyword evidence="8" id="KW-1185">Reference proteome</keyword>
<sequence length="1652" mass="185629">MSEYKKLEESYKFFRYANSEPGEEVVISGFAGRFPESNNMEELKDNLYNRKDCITENCRWKLDHPEIPKNTGKINNIEKFDAFFFGTHFKEAHTMDPMCRMMLEHTYEAIVDAGYNPEDIRGSKTGVFIGTCFFDSEATWLHSKLQVLEHAYRAIRSGQCDYAIVGGSNLCLHPYVSLQLSRLGIDYRVLNQGGRCKVFDDDANGYTRSEGVSVAFLQKAKTARRIYATIIHAKTNCDGYKQEGITFPSNKMQSTLFKEFYKECNVSTDCISYIEAHGTGTRVGDPVELNSIDQIFSKNTTKSLKVGSIKSNMGHTEGASGISSIAKVIISMESGLIPPNINFHSPRKEVIERRNEVVTELTPLDGEYIAINSFGFGGANAHVLLRSNSKMKHNNGLQDDDLPRLVAVSGRTAEAVQTILNEIDNRSLDVEFIRLLHDVHHKAIPGHLYRGFTITDLKPFDTKSQFRILHSISCSKKKRSSIMSEYKKSEKSYKSIKYANPEPGEEVVISGFAGRFPESNNMEELKDNLYNRKNCITENCRWKLDHPEIPKRIGKINNIEKFDALFFGIHFKEAHTMNPMSRMMLEHTYEAIIDAGYNPEDIRGSKTGVFISTCFSDSEATWLHGKLQTNGFGITCCSRDMMAQNISFWLGVTGPSSLIDTGCSSSLYAVEHAYRAIRSGQCDYAIVGGSNLCLHPYVSLQFNCLGVLNQDGRCKVFDEDANGYTRSEGVSVAFLQKAKTAKRIYATIIHAKTNCDGYKQEGITFPSNKMQSTLFKEFYKECNVSTDFISYIEAHGTGTRVGDPVELSSIDQIFTKNTTNSLKVGSIKSNIGHTEGASGICSIAKVIISMESGLIPPNINFNIPRKDVQALTDGRIEVVTQPTLLDGEYIAINSFGFGGTNAHVLLRSNSKIKHNNELLNDDLHRLVAVSGRTAEAVEIILNEIDNRPLDVEFIRLLHDIHHKAIPGHLYRGFTITDLKPSDTKVREIECFSGTKKPICFVFTGMDSQWLEMGEALMRLPIFAKSIEKCNSVLKSRKLNIYEILTGKENNLLDNILHLSVGIAAVQIGFVDLLTSLGVLPDYIIGYSVGEFGCAYADGSLTAEETILAAYFQGISVIEAKIPHFSVVLVGLGYKHIEDMCPDDIDVICHNGPHSSTITGPAESMKAFIKKLRTTKIAVKILSEKRIPYHSRYIATVKVKLLANLQKVIPERKPRSRKWLSTSVSCNEWSTATAQYSSAEYFTNNLLKPILFEETSAFIPNNAVIIEIAPHIQLQDICGLSLQTMVTNNTLNLPDLKDNMKIFLQGLGKLYNAGLQFDLSKLHPFVAYPVSRGTPMISPLIRWEHSYDWFITNFKMHEKFMSGERMVAIAIVDKDFQYIKSHIIDGRNLFPAAGYLCLVWETFGMMMGQLYTEMSVVMENVKFNRATIVPNVEKIEMMVMIQKGSGKFEVVEGGTAIVTGKISLATNLSKEKVPLDVLKRNFDADSEEEELEEKDIYKELKLRGYQYNGPFRSIRSASVSRRKGHIEWKKNWVALIDNILQMKTFNLDTRDLFVPIGIQKLVIDTNAHQQYFQSVTSTKKYIPVQFFKNVDMIAAVGVEIHKLRIIKTKHIGFLVPEKHSISLTLVLDGLRSVIVIDINDLVLPCDEYHEEGE</sequence>